<reference evidence="1 2" key="1">
    <citation type="submission" date="2017-04" db="EMBL/GenBank/DDBJ databases">
        <title>Complete genome sequence and characterization of temperature-dependent bacteriophage phiA8-29 infecting Aeromonas.</title>
        <authorList>
            <person name="He Y."/>
            <person name="Yang H."/>
        </authorList>
    </citation>
    <scope>NUCLEOTIDE SEQUENCE [LARGE SCALE GENOMIC DNA]</scope>
</reference>
<name>A0A1W6DYF3_9CAUD</name>
<evidence type="ECO:0000313" key="2">
    <source>
        <dbReference type="Proteomes" id="UP000221506"/>
    </source>
</evidence>
<sequence>MKNQRLLRVVELMGEGNLATAEDLIKLELTERADNAKEMIKRSLVGSVLESEVSGAVKNLGQVTLDAGQGQIRLQVSGLYEAVEKSVAFAAFCDGADPSKYKGSLNESKTAVIIESEGKSVYEMPLEGDQLVNTCQVSSEDLLQFKKNGSLASV</sequence>
<dbReference type="EMBL" id="KY914485">
    <property type="protein sequence ID" value="ARK07973.1"/>
    <property type="molecule type" value="Genomic_DNA"/>
</dbReference>
<protein>
    <submittedName>
        <fullName evidence="1">Uncharacterized protein</fullName>
    </submittedName>
</protein>
<organism evidence="1 2">
    <name type="scientific">Aeromonas phage phiA8-29</name>
    <dbReference type="NCBI Taxonomy" id="1978922"/>
    <lineage>
        <taxon>Viruses</taxon>
        <taxon>Duplodnaviria</taxon>
        <taxon>Heunggongvirae</taxon>
        <taxon>Uroviricota</taxon>
        <taxon>Caudoviricetes</taxon>
        <taxon>Pantevenvirales</taxon>
        <taxon>Ackermannviridae</taxon>
        <taxon>Tedavirus</taxon>
        <taxon>Tedavirus A829</taxon>
    </lineage>
</organism>
<proteinExistence type="predicted"/>
<gene>
    <name evidence="1" type="ORF">phiA829_153</name>
</gene>
<dbReference type="Proteomes" id="UP000221506">
    <property type="component" value="Segment"/>
</dbReference>
<keyword evidence="2" id="KW-1185">Reference proteome</keyword>
<evidence type="ECO:0000313" key="1">
    <source>
        <dbReference type="EMBL" id="ARK07973.1"/>
    </source>
</evidence>
<accession>A0A1W6DYF3</accession>